<comment type="caution">
    <text evidence="1">The sequence shown here is derived from an EMBL/GenBank/DDBJ whole genome shotgun (WGS) entry which is preliminary data.</text>
</comment>
<gene>
    <name evidence="1" type="ORF">ACFSRY_02835</name>
</gene>
<dbReference type="EMBL" id="JBHULU010000003">
    <property type="protein sequence ID" value="MFD2512793.1"/>
    <property type="molecule type" value="Genomic_DNA"/>
</dbReference>
<dbReference type="PANTHER" id="PTHR35716">
    <property type="entry name" value="OS05G0574700 PROTEIN-RELATED"/>
    <property type="match status" value="1"/>
</dbReference>
<organism evidence="1 2">
    <name type="scientific">Pontibacter locisalis</name>
    <dbReference type="NCBI Taxonomy" id="1719035"/>
    <lineage>
        <taxon>Bacteria</taxon>
        <taxon>Pseudomonadati</taxon>
        <taxon>Bacteroidota</taxon>
        <taxon>Cytophagia</taxon>
        <taxon>Cytophagales</taxon>
        <taxon>Hymenobacteraceae</taxon>
        <taxon>Pontibacter</taxon>
    </lineage>
</organism>
<dbReference type="Pfam" id="PF16156">
    <property type="entry name" value="DUF4864"/>
    <property type="match status" value="1"/>
</dbReference>
<keyword evidence="2" id="KW-1185">Reference proteome</keyword>
<evidence type="ECO:0000313" key="2">
    <source>
        <dbReference type="Proteomes" id="UP001597544"/>
    </source>
</evidence>
<dbReference type="InterPro" id="IPR032347">
    <property type="entry name" value="DUF4864"/>
</dbReference>
<protein>
    <submittedName>
        <fullName evidence="1">DUF4864 domain-containing protein</fullName>
    </submittedName>
</protein>
<sequence length="186" mass="21368">MKGTDHVFDKIMLAIGVLLLTLFWMQFPAAPLADQQHYASYASPYEETNSTSKWTYLKPDKTLNPREVIRIQLKALQQNDRRDSGIITVFNFSSPRNRMHIGPINHFRILVRNPAYSPMLNFKSYKMGQLVVTGNTAYQLAVITGNDGREEVYLFILAKQRKGKYKGCWMTEGIARMESVRQTSLT</sequence>
<reference evidence="2" key="1">
    <citation type="journal article" date="2019" name="Int. J. Syst. Evol. Microbiol.">
        <title>The Global Catalogue of Microorganisms (GCM) 10K type strain sequencing project: providing services to taxonomists for standard genome sequencing and annotation.</title>
        <authorList>
            <consortium name="The Broad Institute Genomics Platform"/>
            <consortium name="The Broad Institute Genome Sequencing Center for Infectious Disease"/>
            <person name="Wu L."/>
            <person name="Ma J."/>
        </authorList>
    </citation>
    <scope>NUCLEOTIDE SEQUENCE [LARGE SCALE GENOMIC DNA]</scope>
    <source>
        <strain evidence="2">KCTC 42498</strain>
    </source>
</reference>
<accession>A0ABW5IIP6</accession>
<evidence type="ECO:0000313" key="1">
    <source>
        <dbReference type="EMBL" id="MFD2512793.1"/>
    </source>
</evidence>
<dbReference type="RefSeq" id="WP_377503255.1">
    <property type="nucleotide sequence ID" value="NZ_JBHULU010000003.1"/>
</dbReference>
<proteinExistence type="predicted"/>
<name>A0ABW5IIP6_9BACT</name>
<dbReference type="Proteomes" id="UP001597544">
    <property type="component" value="Unassembled WGS sequence"/>
</dbReference>